<proteinExistence type="predicted"/>
<reference evidence="1" key="1">
    <citation type="journal article" date="2019" name="Sci. Rep.">
        <title>Draft genome of Tanacetum cinerariifolium, the natural source of mosquito coil.</title>
        <authorList>
            <person name="Yamashiro T."/>
            <person name="Shiraishi A."/>
            <person name="Satake H."/>
            <person name="Nakayama K."/>
        </authorList>
    </citation>
    <scope>NUCLEOTIDE SEQUENCE</scope>
</reference>
<feature type="non-terminal residue" evidence="1">
    <location>
        <position position="274"/>
    </location>
</feature>
<name>A0A699JNK5_TANCI</name>
<evidence type="ECO:0000313" key="1">
    <source>
        <dbReference type="EMBL" id="GFA45107.1"/>
    </source>
</evidence>
<protein>
    <recommendedName>
        <fullName evidence="2">Helitron helicase-like domain-containing protein</fullName>
    </recommendedName>
</protein>
<dbReference type="EMBL" id="BKCJ010426334">
    <property type="protein sequence ID" value="GFA45107.1"/>
    <property type="molecule type" value="Genomic_DNA"/>
</dbReference>
<evidence type="ECO:0008006" key="2">
    <source>
        <dbReference type="Google" id="ProtNLM"/>
    </source>
</evidence>
<dbReference type="PANTHER" id="PTHR45786:SF74">
    <property type="entry name" value="ATP-DEPENDENT DNA HELICASE"/>
    <property type="match status" value="1"/>
</dbReference>
<accession>A0A699JNK5</accession>
<dbReference type="PANTHER" id="PTHR45786">
    <property type="entry name" value="DNA BINDING PROTEIN-LIKE"/>
    <property type="match status" value="1"/>
</dbReference>
<comment type="caution">
    <text evidence="1">The sequence shown here is derived from an EMBL/GenBank/DDBJ whole genome shotgun (WGS) entry which is preliminary data.</text>
</comment>
<organism evidence="1">
    <name type="scientific">Tanacetum cinerariifolium</name>
    <name type="common">Dalmatian daisy</name>
    <name type="synonym">Chrysanthemum cinerariifolium</name>
    <dbReference type="NCBI Taxonomy" id="118510"/>
    <lineage>
        <taxon>Eukaryota</taxon>
        <taxon>Viridiplantae</taxon>
        <taxon>Streptophyta</taxon>
        <taxon>Embryophyta</taxon>
        <taxon>Tracheophyta</taxon>
        <taxon>Spermatophyta</taxon>
        <taxon>Magnoliopsida</taxon>
        <taxon>eudicotyledons</taxon>
        <taxon>Gunneridae</taxon>
        <taxon>Pentapetalae</taxon>
        <taxon>asterids</taxon>
        <taxon>campanulids</taxon>
        <taxon>Asterales</taxon>
        <taxon>Asteraceae</taxon>
        <taxon>Asteroideae</taxon>
        <taxon>Anthemideae</taxon>
        <taxon>Anthemidinae</taxon>
        <taxon>Tanacetum</taxon>
    </lineage>
</organism>
<dbReference type="AlphaFoldDB" id="A0A699JNK5"/>
<gene>
    <name evidence="1" type="ORF">Tci_617079</name>
</gene>
<sequence length="274" mass="30958">MRCSTEFIHIKAFAANEDTTANVWKRKKTHSPLVTRAEEALSCRTVNTDRKRKNTSSLLAIRPEDVLFARSIRREAEYHLCCRGGQIYMPPTPDLPAFIQQLLKNNQFMEHIRAYNQMFTMTSFGAKIDHSVNKGRGPCFQNIRMPHFSGLDESILNPEIVEGLIHVLDEHNGLVRLFKTAPDRCNAGDKPSFKIRLYNMRGVRGYALLIADVLGAIMFENGPRSHTDFDVIIEFKGGPPQRINKLHQSYIGDREGIAAGSKIMLPSTFTGGPR</sequence>